<keyword evidence="1" id="KW-0472">Membrane</keyword>
<organism evidence="2 3">
    <name type="scientific">Cyclotella atomus</name>
    <dbReference type="NCBI Taxonomy" id="382360"/>
    <lineage>
        <taxon>Eukaryota</taxon>
        <taxon>Sar</taxon>
        <taxon>Stramenopiles</taxon>
        <taxon>Ochrophyta</taxon>
        <taxon>Bacillariophyta</taxon>
        <taxon>Coscinodiscophyceae</taxon>
        <taxon>Thalassiosirophycidae</taxon>
        <taxon>Stephanodiscales</taxon>
        <taxon>Stephanodiscaceae</taxon>
        <taxon>Cyclotella</taxon>
    </lineage>
</organism>
<keyword evidence="1" id="KW-0812">Transmembrane</keyword>
<evidence type="ECO:0000313" key="3">
    <source>
        <dbReference type="Proteomes" id="UP001530400"/>
    </source>
</evidence>
<evidence type="ECO:0000256" key="1">
    <source>
        <dbReference type="SAM" id="Phobius"/>
    </source>
</evidence>
<evidence type="ECO:0000313" key="2">
    <source>
        <dbReference type="EMBL" id="KAL3781766.1"/>
    </source>
</evidence>
<dbReference type="SUPFAM" id="SSF52540">
    <property type="entry name" value="P-loop containing nucleoside triphosphate hydrolases"/>
    <property type="match status" value="1"/>
</dbReference>
<protein>
    <recommendedName>
        <fullName evidence="4">Sulfotransferase domain-containing protein</fullName>
    </recommendedName>
</protein>
<name>A0ABD3P1U5_9STRA</name>
<sequence>MNNGTILSRLRVTLMVAICLMSFMQFFFLHLHGTDRDDLYPKYPRLDDPVSQASNKVTGLADSTPIQTRRLRLDYTNSRDAPLYTALTNSTNLTFCGSCPYNILITCSERVDELMDKYRLTRFDAQNELLANCGIDYLNEPYVLLHVGPHKTGTTSIQEFLYNSLESNSTSYLDEDNFAIPTYTQLPGWFKGHGAMLNFAHCMIKNYRGDGGRVSAGKCNELRQIFPKFLREAYNQSKNVLIVAEDLDRLEIDYVRTLYWLQPYRRIRVAVCYRRLHHWLPSFYNQIVKMYTPKYIRGDYPYPSFVEWIDEKYHHFKQVHSIQVANRYRSSNKFESVSMMNLHSEINLIEDFFCNYVPHANATCEFIKRKNATDERISNQGYNHDFERLATEAFRAGKLNHYHHAIANKMAKKLEALMPDARAYPKKCLNQTFLDELLQLEHDIEKTHFKEWYDGQGGEAGLKEDFENSKALYCSMNTEFIMNNGMFDRLFDELNKAKK</sequence>
<evidence type="ECO:0008006" key="4">
    <source>
        <dbReference type="Google" id="ProtNLM"/>
    </source>
</evidence>
<gene>
    <name evidence="2" type="ORF">ACHAWO_002112</name>
</gene>
<dbReference type="Proteomes" id="UP001530400">
    <property type="component" value="Unassembled WGS sequence"/>
</dbReference>
<reference evidence="2 3" key="1">
    <citation type="submission" date="2024-10" db="EMBL/GenBank/DDBJ databases">
        <title>Updated reference genomes for cyclostephanoid diatoms.</title>
        <authorList>
            <person name="Roberts W.R."/>
            <person name="Alverson A.J."/>
        </authorList>
    </citation>
    <scope>NUCLEOTIDE SEQUENCE [LARGE SCALE GENOMIC DNA]</scope>
    <source>
        <strain evidence="2 3">AJA010-31</strain>
    </source>
</reference>
<keyword evidence="1" id="KW-1133">Transmembrane helix</keyword>
<keyword evidence="3" id="KW-1185">Reference proteome</keyword>
<accession>A0ABD3P1U5</accession>
<proteinExistence type="predicted"/>
<feature type="transmembrane region" description="Helical" evidence="1">
    <location>
        <begin position="12"/>
        <end position="31"/>
    </location>
</feature>
<dbReference type="AlphaFoldDB" id="A0ABD3P1U5"/>
<dbReference type="EMBL" id="JALLPJ020000831">
    <property type="protein sequence ID" value="KAL3781766.1"/>
    <property type="molecule type" value="Genomic_DNA"/>
</dbReference>
<dbReference type="InterPro" id="IPR027417">
    <property type="entry name" value="P-loop_NTPase"/>
</dbReference>
<comment type="caution">
    <text evidence="2">The sequence shown here is derived from an EMBL/GenBank/DDBJ whole genome shotgun (WGS) entry which is preliminary data.</text>
</comment>